<keyword evidence="2" id="KW-1185">Reference proteome</keyword>
<dbReference type="AlphaFoldDB" id="A0A6G0T958"/>
<evidence type="ECO:0000313" key="2">
    <source>
        <dbReference type="Proteomes" id="UP000475862"/>
    </source>
</evidence>
<sequence>LLCLTINYQEKIDNSNIYYKTLIIIGILESGESDIMSEHIRELYQKPNIVDDIRKRRLFWAGHAWPSTTKKKKNNQQSNKYIIETIYIANELERYNNTFSDTMYLRCVSKQCPFTQFLIFQRGISFVQKKMLMILLGSDKFFYTDSMILLAVNRLLTRLLGVFNVLIFATKQNEIELKIARHNHNNLKHSYSRMVIDNKDDRRKNEITQIIFTEKLRTSVKKKVELIVIFTNHVLDY</sequence>
<dbReference type="EMBL" id="VYZN01000052">
    <property type="protein sequence ID" value="KAE9527568.1"/>
    <property type="molecule type" value="Genomic_DNA"/>
</dbReference>
<accession>A0A6G0T958</accession>
<feature type="non-terminal residue" evidence="1">
    <location>
        <position position="1"/>
    </location>
</feature>
<evidence type="ECO:0000313" key="1">
    <source>
        <dbReference type="EMBL" id="KAE9527568.1"/>
    </source>
</evidence>
<gene>
    <name evidence="1" type="ORF">AGLY_012848</name>
</gene>
<dbReference type="Proteomes" id="UP000475862">
    <property type="component" value="Unassembled WGS sequence"/>
</dbReference>
<comment type="caution">
    <text evidence="1">The sequence shown here is derived from an EMBL/GenBank/DDBJ whole genome shotgun (WGS) entry which is preliminary data.</text>
</comment>
<proteinExistence type="predicted"/>
<organism evidence="1 2">
    <name type="scientific">Aphis glycines</name>
    <name type="common">Soybean aphid</name>
    <dbReference type="NCBI Taxonomy" id="307491"/>
    <lineage>
        <taxon>Eukaryota</taxon>
        <taxon>Metazoa</taxon>
        <taxon>Ecdysozoa</taxon>
        <taxon>Arthropoda</taxon>
        <taxon>Hexapoda</taxon>
        <taxon>Insecta</taxon>
        <taxon>Pterygota</taxon>
        <taxon>Neoptera</taxon>
        <taxon>Paraneoptera</taxon>
        <taxon>Hemiptera</taxon>
        <taxon>Sternorrhyncha</taxon>
        <taxon>Aphidomorpha</taxon>
        <taxon>Aphidoidea</taxon>
        <taxon>Aphididae</taxon>
        <taxon>Aphidini</taxon>
        <taxon>Aphis</taxon>
        <taxon>Aphis</taxon>
    </lineage>
</organism>
<reference evidence="1 2" key="1">
    <citation type="submission" date="2019-08" db="EMBL/GenBank/DDBJ databases">
        <title>The genome of the soybean aphid Biotype 1, its phylome, world population structure and adaptation to the North American continent.</title>
        <authorList>
            <person name="Giordano R."/>
            <person name="Donthu R.K."/>
            <person name="Hernandez A.G."/>
            <person name="Wright C.L."/>
            <person name="Zimin A.V."/>
        </authorList>
    </citation>
    <scope>NUCLEOTIDE SEQUENCE [LARGE SCALE GENOMIC DNA]</scope>
    <source>
        <tissue evidence="1">Whole aphids</tissue>
    </source>
</reference>
<protein>
    <submittedName>
        <fullName evidence="1">Uncharacterized protein</fullName>
    </submittedName>
</protein>
<name>A0A6G0T958_APHGL</name>